<keyword evidence="3" id="KW-1185">Reference proteome</keyword>
<feature type="region of interest" description="Disordered" evidence="1">
    <location>
        <begin position="59"/>
        <end position="130"/>
    </location>
</feature>
<sequence>MSSVTVMSGVESRSLEAGLILPLCLLPGLGDDEPRIGTTLPSGIRPSICRVMTVGEMLQEKSLSETEEGFPTAPAPGHADSSAGSPVLGVAGGSSTPLSSPQLPDPEQVRTDRAVEQTGTAAHRVLTGRESSLCRC</sequence>
<reference evidence="2 3" key="1">
    <citation type="submission" date="2016-07" db="EMBL/GenBank/DDBJ databases">
        <title>Disparate Historic Effective Population Sizes Predicted by Modern Levels of Genome Diversity for the Scaled Quail (Callipepla squamata) and the Northern Bobwhite (Colinus virginianus): Inferences from First and Second Generation Draft Genome Assemblies for Sympatric New World Quail.</title>
        <authorList>
            <person name="Oldeschulte D.L."/>
            <person name="Halley Y.A."/>
            <person name="Bhattarai E.K."/>
            <person name="Brashear W.A."/>
            <person name="Hill J."/>
            <person name="Metz R.P."/>
            <person name="Johnson C.D."/>
            <person name="Rollins D."/>
            <person name="Peterson M.J."/>
            <person name="Bickhart D.M."/>
            <person name="Decker J.E."/>
            <person name="Seabury C.M."/>
        </authorList>
    </citation>
    <scope>NUCLEOTIDE SEQUENCE [LARGE SCALE GENOMIC DNA]</scope>
    <source>
        <strain evidence="2 3">Texas</strain>
        <tissue evidence="2">Leg muscle</tissue>
    </source>
</reference>
<evidence type="ECO:0000256" key="1">
    <source>
        <dbReference type="SAM" id="MobiDB-lite"/>
    </source>
</evidence>
<organism evidence="2 3">
    <name type="scientific">Callipepla squamata</name>
    <name type="common">Scaled quail</name>
    <dbReference type="NCBI Taxonomy" id="9009"/>
    <lineage>
        <taxon>Eukaryota</taxon>
        <taxon>Metazoa</taxon>
        <taxon>Chordata</taxon>
        <taxon>Craniata</taxon>
        <taxon>Vertebrata</taxon>
        <taxon>Euteleostomi</taxon>
        <taxon>Archelosauria</taxon>
        <taxon>Archosauria</taxon>
        <taxon>Dinosauria</taxon>
        <taxon>Saurischia</taxon>
        <taxon>Theropoda</taxon>
        <taxon>Coelurosauria</taxon>
        <taxon>Aves</taxon>
        <taxon>Neognathae</taxon>
        <taxon>Galloanserae</taxon>
        <taxon>Galliformes</taxon>
        <taxon>Odontophoridae</taxon>
        <taxon>Callipepla</taxon>
    </lineage>
</organism>
<dbReference type="EMBL" id="MCFN01000109">
    <property type="protein sequence ID" value="OXB64890.1"/>
    <property type="molecule type" value="Genomic_DNA"/>
</dbReference>
<comment type="caution">
    <text evidence="2">The sequence shown here is derived from an EMBL/GenBank/DDBJ whole genome shotgun (WGS) entry which is preliminary data.</text>
</comment>
<protein>
    <submittedName>
        <fullName evidence="2">Uncharacterized protein</fullName>
    </submittedName>
</protein>
<evidence type="ECO:0000313" key="2">
    <source>
        <dbReference type="EMBL" id="OXB64890.1"/>
    </source>
</evidence>
<dbReference type="STRING" id="9009.A0A226NCB3"/>
<proteinExistence type="predicted"/>
<gene>
    <name evidence="2" type="ORF">ASZ78_009771</name>
</gene>
<accession>A0A226NCB3</accession>
<feature type="compositionally biased region" description="Polar residues" evidence="1">
    <location>
        <begin position="93"/>
        <end position="102"/>
    </location>
</feature>
<dbReference type="AlphaFoldDB" id="A0A226NCB3"/>
<dbReference type="Proteomes" id="UP000198323">
    <property type="component" value="Unassembled WGS sequence"/>
</dbReference>
<name>A0A226NCB3_CALSU</name>
<evidence type="ECO:0000313" key="3">
    <source>
        <dbReference type="Proteomes" id="UP000198323"/>
    </source>
</evidence>